<dbReference type="InterPro" id="IPR007021">
    <property type="entry name" value="DUF659"/>
</dbReference>
<organism evidence="3">
    <name type="scientific">Arundo donax</name>
    <name type="common">Giant reed</name>
    <name type="synonym">Donax arundinaceus</name>
    <dbReference type="NCBI Taxonomy" id="35708"/>
    <lineage>
        <taxon>Eukaryota</taxon>
        <taxon>Viridiplantae</taxon>
        <taxon>Streptophyta</taxon>
        <taxon>Embryophyta</taxon>
        <taxon>Tracheophyta</taxon>
        <taxon>Spermatophyta</taxon>
        <taxon>Magnoliopsida</taxon>
        <taxon>Liliopsida</taxon>
        <taxon>Poales</taxon>
        <taxon>Poaceae</taxon>
        <taxon>PACMAD clade</taxon>
        <taxon>Arundinoideae</taxon>
        <taxon>Arundineae</taxon>
        <taxon>Arundo</taxon>
    </lineage>
</organism>
<dbReference type="Pfam" id="PF04937">
    <property type="entry name" value="DUF659"/>
    <property type="match status" value="1"/>
</dbReference>
<sequence>MNNENDAGEGGSVPKKKASDENSLWKYMDKGAATSRDGGNKRIRCKLCNGTFFGTYTRVKAHLHIPGNGVGPCSKIDQVMQEKLSIFEEVKVLRVEVARKQPVVPLPNSEEFGSKKRKNDSALSKSFNKKARDQLDCLIVRFLYANGLSFNLMRSPFLHDMIKFACENVLPGYVLPTFNAARTTMLVAEKANINELTKPCRISWTTTGVSLVSDGWTDITKKPLINFVAASPAGPLFLRAIDTSGEVKNTEYMAKLFLDMVAEVGHRHVVQIITYNASVCRAAGL</sequence>
<accession>A0A0A9CWE7</accession>
<reference evidence="3" key="2">
    <citation type="journal article" date="2015" name="Data Brief">
        <title>Shoot transcriptome of the giant reed, Arundo donax.</title>
        <authorList>
            <person name="Barrero R.A."/>
            <person name="Guerrero F.D."/>
            <person name="Moolhuijzen P."/>
            <person name="Goolsby J.A."/>
            <person name="Tidwell J."/>
            <person name="Bellgard S.E."/>
            <person name="Bellgard M.I."/>
        </authorList>
    </citation>
    <scope>NUCLEOTIDE SEQUENCE</scope>
    <source>
        <tissue evidence="3">Shoot tissue taken approximately 20 cm above the soil surface</tissue>
    </source>
</reference>
<reference evidence="3" key="1">
    <citation type="submission" date="2014-09" db="EMBL/GenBank/DDBJ databases">
        <authorList>
            <person name="Magalhaes I.L.F."/>
            <person name="Oliveira U."/>
            <person name="Santos F.R."/>
            <person name="Vidigal T.H.D.A."/>
            <person name="Brescovit A.D."/>
            <person name="Santos A.J."/>
        </authorList>
    </citation>
    <scope>NUCLEOTIDE SEQUENCE</scope>
    <source>
        <tissue evidence="3">Shoot tissue taken approximately 20 cm above the soil surface</tissue>
    </source>
</reference>
<dbReference type="PANTHER" id="PTHR32166:SF123">
    <property type="entry name" value="BED-TYPE DOMAIN-CONTAINING PROTEIN"/>
    <property type="match status" value="1"/>
</dbReference>
<feature type="region of interest" description="Disordered" evidence="1">
    <location>
        <begin position="1"/>
        <end position="21"/>
    </location>
</feature>
<dbReference type="EMBL" id="GBRH01219137">
    <property type="protein sequence ID" value="JAD78758.1"/>
    <property type="molecule type" value="Transcribed_RNA"/>
</dbReference>
<protein>
    <recommendedName>
        <fullName evidence="2">DUF659 domain-containing protein</fullName>
    </recommendedName>
</protein>
<evidence type="ECO:0000259" key="2">
    <source>
        <dbReference type="Pfam" id="PF04937"/>
    </source>
</evidence>
<feature type="domain" description="DUF659" evidence="2">
    <location>
        <begin position="176"/>
        <end position="284"/>
    </location>
</feature>
<dbReference type="PANTHER" id="PTHR32166">
    <property type="entry name" value="OSJNBA0013A04.12 PROTEIN"/>
    <property type="match status" value="1"/>
</dbReference>
<dbReference type="AlphaFoldDB" id="A0A0A9CWE7"/>
<name>A0A0A9CWE7_ARUDO</name>
<evidence type="ECO:0000256" key="1">
    <source>
        <dbReference type="SAM" id="MobiDB-lite"/>
    </source>
</evidence>
<evidence type="ECO:0000313" key="3">
    <source>
        <dbReference type="EMBL" id="JAD78758.1"/>
    </source>
</evidence>
<proteinExistence type="predicted"/>